<evidence type="ECO:0000313" key="1">
    <source>
        <dbReference type="EMBL" id="CAB3231237.1"/>
    </source>
</evidence>
<sequence>MSALVSRAESRNVERSYRSREASRYASNLTWSGHPRRVTPASGLHTSRRLLAPVATARAHVHKISKQYIPSKITV</sequence>
<dbReference type="OrthoDB" id="6918910at2759"/>
<dbReference type="EMBL" id="CADEBD010000288">
    <property type="protein sequence ID" value="CAB3231237.1"/>
    <property type="molecule type" value="Genomic_DNA"/>
</dbReference>
<dbReference type="AlphaFoldDB" id="A0A8S0ZE39"/>
<gene>
    <name evidence="1" type="ORF">APLA_LOCUS5076</name>
</gene>
<accession>A0A8S0ZE39</accession>
<dbReference type="Proteomes" id="UP000494256">
    <property type="component" value="Unassembled WGS sequence"/>
</dbReference>
<evidence type="ECO:0000313" key="2">
    <source>
        <dbReference type="Proteomes" id="UP000494256"/>
    </source>
</evidence>
<reference evidence="1 2" key="1">
    <citation type="submission" date="2020-04" db="EMBL/GenBank/DDBJ databases">
        <authorList>
            <person name="Wallbank WR R."/>
            <person name="Pardo Diaz C."/>
            <person name="Kozak K."/>
            <person name="Martin S."/>
            <person name="Jiggins C."/>
            <person name="Moest M."/>
            <person name="Warren A I."/>
            <person name="Byers J.R.P. K."/>
            <person name="Montejo-Kovacevich G."/>
            <person name="Yen C E."/>
        </authorList>
    </citation>
    <scope>NUCLEOTIDE SEQUENCE [LARGE SCALE GENOMIC DNA]</scope>
</reference>
<comment type="caution">
    <text evidence="1">The sequence shown here is derived from an EMBL/GenBank/DDBJ whole genome shotgun (WGS) entry which is preliminary data.</text>
</comment>
<name>A0A8S0ZE39_ARCPL</name>
<proteinExistence type="predicted"/>
<organism evidence="1 2">
    <name type="scientific">Arctia plantaginis</name>
    <name type="common">Wood tiger moth</name>
    <name type="synonym">Phalaena plantaginis</name>
    <dbReference type="NCBI Taxonomy" id="874455"/>
    <lineage>
        <taxon>Eukaryota</taxon>
        <taxon>Metazoa</taxon>
        <taxon>Ecdysozoa</taxon>
        <taxon>Arthropoda</taxon>
        <taxon>Hexapoda</taxon>
        <taxon>Insecta</taxon>
        <taxon>Pterygota</taxon>
        <taxon>Neoptera</taxon>
        <taxon>Endopterygota</taxon>
        <taxon>Lepidoptera</taxon>
        <taxon>Glossata</taxon>
        <taxon>Ditrysia</taxon>
        <taxon>Noctuoidea</taxon>
        <taxon>Erebidae</taxon>
        <taxon>Arctiinae</taxon>
        <taxon>Arctia</taxon>
    </lineage>
</organism>
<protein>
    <submittedName>
        <fullName evidence="1">Uncharacterized protein</fullName>
    </submittedName>
</protein>